<feature type="region of interest" description="Disordered" evidence="6">
    <location>
        <begin position="875"/>
        <end position="908"/>
    </location>
</feature>
<feature type="compositionally biased region" description="Polar residues" evidence="6">
    <location>
        <begin position="1276"/>
        <end position="1286"/>
    </location>
</feature>
<dbReference type="EMBL" id="CAXLJM020000013">
    <property type="protein sequence ID" value="CAL8079000.1"/>
    <property type="molecule type" value="Genomic_DNA"/>
</dbReference>
<sequence length="1286" mass="138034">MASWNVGPSRLNGVDNGLLDLKALLNQAIGGGIGNSLGGGGMNNAAVGSGTSRGGGLSRIGSGGGNSSSGGGFGNSGGMLDSGLNSAFGNGSGGGGGQVSSNSNGSFFDPFSAMSTFGFFNPKDPSSNMPMTNSCNAAPGSGMGGGGGGGSSNHHMNSGMSSHSGMVRNGQSKSPTSYHSGNTHNSHSPQYPQSHSPTFFGGSSSNHQSNHYSSSSSNFSSTSSKFPISTFSIDDTLSSNGHGNHYGNGGNSNSNSNYNQHNSRDRDNRDSSSNTFQSGSGGSSGGNNQSSSTTNRTNEHGDNSFNQGVRETGIIEKLLHSYGFIQCCERQARLFFHFSQFEGTIEHLKLGDPVEFEMTYDRRTGKPIASAVTKIGPEVLSEERVTGTVTTELHHESNGELQGRISYENRGECFFLPYCQEDIEGNVTLRSGDTVSFQIATNQRSGNLTARYVRLENPARPVRYKGIVSSIKDNFGFIERADVAKEIFFHFSETRIHEGIIVSDNVEFNIQTRNGKEVACSITKLPSGTVVFEDIGTDMLKGQVLKPIDKSQVSTSPIGPTPRSESMQGRLRYRGPDRQELEVVFGEKDQNGQFTMRHGDWVQFQLAVDRRDKQQRATNIALLEESFVVSGERREEGVISAVKDGCGYITCAERDSKMYFRFTEMLDFGRSPKIGDDIEFTIIQDPTSPVRQSAIRIKYLKPGAVQFEIPVSQGINGMVVREPSTPWVSQEALAGILPSLATLGLPKNVTDRLIQGLSSQEVLSQITGSNNDQQPGEPGLIQYQVNGWSRDTITFHWKDCKDLKNIRVATHIIFDIHQVRRNRELVAANIRARDDVDSDSDSVTGVPTSASIPMSNASQSQGLSFHQLAGTLSSSQNNMHNTMVSAGLGSPTHNHTASASSSPDGRGVDTLSALNAGLAGYLTSNLDKFPKQQESGLLDSPTWSDIASSKDDVLLKEQSVEDLLSNGTGRYDLQMNNSEGSVSSSPSSSVSSSSKNPRVVMKGYIAALKDGFGFIETMAQDGEIFFHSSSLVGDFSTLEVGQEVEYVVSSKASANGKNAADIVKPLPKGSIGRAAIFPEIIQGVVSRPLRGANPDQSEYTGIIDGQDGHSYNFGIISMLNKKETLQAGEGVEFQLDAQGKPVNIRAVRKKLRATVEAVKGQYGFLSHELEDGKKLFFHMSEVKDHQHLNPGDEVEFVILQNPRNGKSSACSVVKIGYGAFIESQRPERLLNRLSKLSVDESAPRLVVVRQPYGPDGTKGFSAPRVARKPGSIVSARESTSSSGSLN</sequence>
<keyword evidence="4" id="KW-0694">RNA-binding</keyword>
<comment type="subcellular location">
    <subcellularLocation>
        <location evidence="1">Cytoplasm</location>
    </subcellularLocation>
</comment>
<organism evidence="9 10">
    <name type="scientific">Orchesella dallaii</name>
    <dbReference type="NCBI Taxonomy" id="48710"/>
    <lineage>
        <taxon>Eukaryota</taxon>
        <taxon>Metazoa</taxon>
        <taxon>Ecdysozoa</taxon>
        <taxon>Arthropoda</taxon>
        <taxon>Hexapoda</taxon>
        <taxon>Collembola</taxon>
        <taxon>Entomobryomorpha</taxon>
        <taxon>Entomobryoidea</taxon>
        <taxon>Orchesellidae</taxon>
        <taxon>Orchesellinae</taxon>
        <taxon>Orchesella</taxon>
    </lineage>
</organism>
<dbReference type="Pfam" id="PF00313">
    <property type="entry name" value="CSD"/>
    <property type="match status" value="4"/>
</dbReference>
<feature type="compositionally biased region" description="Gly residues" evidence="6">
    <location>
        <begin position="51"/>
        <end position="76"/>
    </location>
</feature>
<dbReference type="InterPro" id="IPR019844">
    <property type="entry name" value="CSD_CS"/>
</dbReference>
<evidence type="ECO:0000259" key="8">
    <source>
        <dbReference type="PROSITE" id="PS51938"/>
    </source>
</evidence>
<evidence type="ECO:0000256" key="3">
    <source>
        <dbReference type="ARBA" id="ARBA00022737"/>
    </source>
</evidence>
<dbReference type="CDD" id="cd04458">
    <property type="entry name" value="CSP_CDS"/>
    <property type="match status" value="3"/>
</dbReference>
<dbReference type="InterPro" id="IPR024642">
    <property type="entry name" value="SUZ-C"/>
</dbReference>
<evidence type="ECO:0000256" key="2">
    <source>
        <dbReference type="ARBA" id="ARBA00022490"/>
    </source>
</evidence>
<dbReference type="SUPFAM" id="SSF50249">
    <property type="entry name" value="Nucleic acid-binding proteins"/>
    <property type="match status" value="5"/>
</dbReference>
<feature type="compositionally biased region" description="Polar residues" evidence="6">
    <location>
        <begin position="845"/>
        <end position="859"/>
    </location>
</feature>
<feature type="compositionally biased region" description="Low complexity" evidence="6">
    <location>
        <begin position="251"/>
        <end position="261"/>
    </location>
</feature>
<keyword evidence="10" id="KW-1185">Reference proteome</keyword>
<feature type="domain" description="SUZ-C" evidence="8">
    <location>
        <begin position="1224"/>
        <end position="1264"/>
    </location>
</feature>
<feature type="compositionally biased region" description="Gly residues" evidence="6">
    <location>
        <begin position="141"/>
        <end position="151"/>
    </location>
</feature>
<feature type="compositionally biased region" description="Low complexity" evidence="6">
    <location>
        <begin position="186"/>
        <end position="224"/>
    </location>
</feature>
<name>A0ABP1PVJ2_9HEXA</name>
<keyword evidence="2" id="KW-0963">Cytoplasm</keyword>
<evidence type="ECO:0000256" key="5">
    <source>
        <dbReference type="ARBA" id="ARBA00044751"/>
    </source>
</evidence>
<dbReference type="Gene3D" id="2.40.50.140">
    <property type="entry name" value="Nucleic acid-binding proteins"/>
    <property type="match status" value="6"/>
</dbReference>
<dbReference type="PANTHER" id="PTHR12913:SF1">
    <property type="entry name" value="COLD SHOCK DOMAIN-CONTAINING PROTEIN E1"/>
    <property type="match status" value="1"/>
</dbReference>
<accession>A0ABP1PVJ2</accession>
<protein>
    <recommendedName>
        <fullName evidence="11">Cold shock domain-containing protein E1</fullName>
    </recommendedName>
</protein>
<dbReference type="PROSITE" id="PS51938">
    <property type="entry name" value="SUZ_C"/>
    <property type="match status" value="1"/>
</dbReference>
<feature type="domain" description="CSD" evidence="7">
    <location>
        <begin position="1150"/>
        <end position="1214"/>
    </location>
</feature>
<feature type="region of interest" description="Disordered" evidence="6">
    <location>
        <begin position="49"/>
        <end position="76"/>
    </location>
</feature>
<feature type="domain" description="CSD" evidence="7">
    <location>
        <begin position="634"/>
        <end position="699"/>
    </location>
</feature>
<dbReference type="Pfam" id="PF12901">
    <property type="entry name" value="SUZ-C"/>
    <property type="match status" value="1"/>
</dbReference>
<feature type="region of interest" description="Disordered" evidence="6">
    <location>
        <begin position="1249"/>
        <end position="1286"/>
    </location>
</feature>
<feature type="domain" description="CSD" evidence="7">
    <location>
        <begin position="310"/>
        <end position="374"/>
    </location>
</feature>
<feature type="domain" description="CSD" evidence="7">
    <location>
        <begin position="1000"/>
        <end position="1065"/>
    </location>
</feature>
<feature type="region of interest" description="Disordered" evidence="6">
    <location>
        <begin position="833"/>
        <end position="859"/>
    </location>
</feature>
<feature type="region of interest" description="Disordered" evidence="6">
    <location>
        <begin position="239"/>
        <end position="308"/>
    </location>
</feature>
<evidence type="ECO:0000256" key="6">
    <source>
        <dbReference type="SAM" id="MobiDB-lite"/>
    </source>
</evidence>
<comment type="similarity">
    <text evidence="5">Belongs to the UNR family.</text>
</comment>
<dbReference type="PROSITE" id="PS51857">
    <property type="entry name" value="CSD_2"/>
    <property type="match status" value="5"/>
</dbReference>
<reference evidence="9 10" key="1">
    <citation type="submission" date="2024-08" db="EMBL/GenBank/DDBJ databases">
        <authorList>
            <person name="Cucini C."/>
            <person name="Frati F."/>
        </authorList>
    </citation>
    <scope>NUCLEOTIDE SEQUENCE [LARGE SCALE GENOMIC DNA]</scope>
</reference>
<feature type="compositionally biased region" description="Low complexity" evidence="6">
    <location>
        <begin position="152"/>
        <end position="166"/>
    </location>
</feature>
<dbReference type="InterPro" id="IPR011129">
    <property type="entry name" value="CSD"/>
</dbReference>
<evidence type="ECO:0000256" key="4">
    <source>
        <dbReference type="ARBA" id="ARBA00022884"/>
    </source>
</evidence>
<dbReference type="Proteomes" id="UP001642540">
    <property type="component" value="Unassembled WGS sequence"/>
</dbReference>
<evidence type="ECO:0000313" key="9">
    <source>
        <dbReference type="EMBL" id="CAL8079000.1"/>
    </source>
</evidence>
<evidence type="ECO:0000313" key="10">
    <source>
        <dbReference type="Proteomes" id="UP001642540"/>
    </source>
</evidence>
<dbReference type="InterPro" id="IPR002059">
    <property type="entry name" value="CSP_DNA-bd"/>
</dbReference>
<dbReference type="PANTHER" id="PTHR12913">
    <property type="entry name" value="UNR PROTEIN N-RAS UPSTREAM GENE PROTEIN"/>
    <property type="match status" value="1"/>
</dbReference>
<dbReference type="SMART" id="SM00357">
    <property type="entry name" value="CSP"/>
    <property type="match status" value="5"/>
</dbReference>
<dbReference type="InterPro" id="IPR012340">
    <property type="entry name" value="NA-bd_OB-fold"/>
</dbReference>
<dbReference type="Pfam" id="PF23456">
    <property type="entry name" value="CSDE1"/>
    <property type="match status" value="2"/>
</dbReference>
<feature type="compositionally biased region" description="Polar residues" evidence="6">
    <location>
        <begin position="891"/>
        <end position="903"/>
    </location>
</feature>
<keyword evidence="3" id="KW-0677">Repeat</keyword>
<feature type="domain" description="CSD" evidence="7">
    <location>
        <begin position="463"/>
        <end position="524"/>
    </location>
</feature>
<dbReference type="PROSITE" id="PS00352">
    <property type="entry name" value="CSD_1"/>
    <property type="match status" value="2"/>
</dbReference>
<feature type="region of interest" description="Disordered" evidence="6">
    <location>
        <begin position="130"/>
        <end position="224"/>
    </location>
</feature>
<gene>
    <name evidence="9" type="ORF">ODALV1_LOCUS4250</name>
</gene>
<feature type="compositionally biased region" description="Low complexity" evidence="6">
    <location>
        <begin position="286"/>
        <end position="296"/>
    </location>
</feature>
<evidence type="ECO:0000259" key="7">
    <source>
        <dbReference type="PROSITE" id="PS51857"/>
    </source>
</evidence>
<comment type="caution">
    <text evidence="9">The sequence shown here is derived from an EMBL/GenBank/DDBJ whole genome shotgun (WGS) entry which is preliminary data.</text>
</comment>
<feature type="compositionally biased region" description="Polar residues" evidence="6">
    <location>
        <begin position="169"/>
        <end position="185"/>
    </location>
</feature>
<dbReference type="InterPro" id="IPR056400">
    <property type="entry name" value="CSDE1"/>
</dbReference>
<proteinExistence type="inferred from homology"/>
<feature type="region of interest" description="Disordered" evidence="6">
    <location>
        <begin position="966"/>
        <end position="995"/>
    </location>
</feature>
<evidence type="ECO:0008006" key="11">
    <source>
        <dbReference type="Google" id="ProtNLM"/>
    </source>
</evidence>
<evidence type="ECO:0000256" key="1">
    <source>
        <dbReference type="ARBA" id="ARBA00004496"/>
    </source>
</evidence>
<feature type="compositionally biased region" description="Polar residues" evidence="6">
    <location>
        <begin position="875"/>
        <end position="884"/>
    </location>
</feature>
<feature type="compositionally biased region" description="Low complexity" evidence="6">
    <location>
        <begin position="981"/>
        <end position="994"/>
    </location>
</feature>